<reference evidence="4 5" key="1">
    <citation type="submission" date="2020-05" db="EMBL/GenBank/DDBJ databases">
        <authorList>
            <person name="Whitworth D."/>
        </authorList>
    </citation>
    <scope>NUCLEOTIDE SEQUENCE [LARGE SCALE GENOMIC DNA]</scope>
    <source>
        <strain evidence="4 5">AB043B</strain>
    </source>
</reference>
<keyword evidence="2 4" id="KW-0808">Transferase</keyword>
<dbReference type="GO" id="GO:0008757">
    <property type="term" value="F:S-adenosylmethionine-dependent methyltransferase activity"/>
    <property type="evidence" value="ECO:0007669"/>
    <property type="project" value="TreeGrafter"/>
</dbReference>
<evidence type="ECO:0000313" key="5">
    <source>
        <dbReference type="Proteomes" id="UP000563426"/>
    </source>
</evidence>
<dbReference type="GO" id="GO:0032259">
    <property type="term" value="P:methylation"/>
    <property type="evidence" value="ECO:0007669"/>
    <property type="project" value="UniProtKB-KW"/>
</dbReference>
<keyword evidence="3" id="KW-0949">S-adenosyl-L-methionine</keyword>
<dbReference type="SUPFAM" id="SSF53335">
    <property type="entry name" value="S-adenosyl-L-methionine-dependent methyltransferases"/>
    <property type="match status" value="1"/>
</dbReference>
<evidence type="ECO:0000313" key="4">
    <source>
        <dbReference type="EMBL" id="NOK37207.1"/>
    </source>
</evidence>
<keyword evidence="1 4" id="KW-0489">Methyltransferase</keyword>
<dbReference type="AlphaFoldDB" id="A0A7Y4NVL8"/>
<dbReference type="GO" id="GO:0008171">
    <property type="term" value="F:O-methyltransferase activity"/>
    <property type="evidence" value="ECO:0007669"/>
    <property type="project" value="InterPro"/>
</dbReference>
<sequence>MSQEQWTAVDRYITDHMVAQDAALEAALEASARAGLPAINVAPNQGKLLMLLAQLHGAKRILEVGTLGGYSTLWLARALPPGGRIITLEAVPKHAEVARENIARAGLSGVVEVRLGNAVDTLAQLEKEGQAPFDLTFIDADKVRTAEYFAWALKLSRKGSVIITDNVVRKGGIVEADSTDANVQGMRRFYEAVAAEPRVSATAVQTVGSKGYDGFSLALVTGDPR</sequence>
<dbReference type="Gene3D" id="3.40.50.150">
    <property type="entry name" value="Vaccinia Virus protein VP39"/>
    <property type="match status" value="1"/>
</dbReference>
<dbReference type="InterPro" id="IPR029063">
    <property type="entry name" value="SAM-dependent_MTases_sf"/>
</dbReference>
<dbReference type="PANTHER" id="PTHR10509:SF14">
    <property type="entry name" value="CAFFEOYL-COA O-METHYLTRANSFERASE 3-RELATED"/>
    <property type="match status" value="1"/>
</dbReference>
<name>A0A7Y4NVL8_9BACT</name>
<proteinExistence type="predicted"/>
<dbReference type="Proteomes" id="UP000563426">
    <property type="component" value="Unassembled WGS sequence"/>
</dbReference>
<dbReference type="PANTHER" id="PTHR10509">
    <property type="entry name" value="O-METHYLTRANSFERASE-RELATED"/>
    <property type="match status" value="1"/>
</dbReference>
<protein>
    <submittedName>
        <fullName evidence="4">O-methyltransferase</fullName>
    </submittedName>
</protein>
<gene>
    <name evidence="4" type="ORF">HMI49_28825</name>
</gene>
<dbReference type="EMBL" id="JABFJV010000210">
    <property type="protein sequence ID" value="NOK37207.1"/>
    <property type="molecule type" value="Genomic_DNA"/>
</dbReference>
<dbReference type="InterPro" id="IPR002935">
    <property type="entry name" value="SAM_O-MeTrfase"/>
</dbReference>
<accession>A0A7Y4NVL8</accession>
<comment type="caution">
    <text evidence="4">The sequence shown here is derived from an EMBL/GenBank/DDBJ whole genome shotgun (WGS) entry which is preliminary data.</text>
</comment>
<dbReference type="CDD" id="cd02440">
    <property type="entry name" value="AdoMet_MTases"/>
    <property type="match status" value="1"/>
</dbReference>
<dbReference type="PROSITE" id="PS51682">
    <property type="entry name" value="SAM_OMT_I"/>
    <property type="match status" value="1"/>
</dbReference>
<dbReference type="Pfam" id="PF01596">
    <property type="entry name" value="Methyltransf_3"/>
    <property type="match status" value="1"/>
</dbReference>
<evidence type="ECO:0000256" key="3">
    <source>
        <dbReference type="ARBA" id="ARBA00022691"/>
    </source>
</evidence>
<evidence type="ECO:0000256" key="2">
    <source>
        <dbReference type="ARBA" id="ARBA00022679"/>
    </source>
</evidence>
<keyword evidence="5" id="KW-1185">Reference proteome</keyword>
<organism evidence="4 5">
    <name type="scientific">Corallococcus exercitus</name>
    <dbReference type="NCBI Taxonomy" id="2316736"/>
    <lineage>
        <taxon>Bacteria</taxon>
        <taxon>Pseudomonadati</taxon>
        <taxon>Myxococcota</taxon>
        <taxon>Myxococcia</taxon>
        <taxon>Myxococcales</taxon>
        <taxon>Cystobacterineae</taxon>
        <taxon>Myxococcaceae</taxon>
        <taxon>Corallococcus</taxon>
    </lineage>
</organism>
<dbReference type="RefSeq" id="WP_171437271.1">
    <property type="nucleotide sequence ID" value="NZ_JABFJV010000210.1"/>
</dbReference>
<evidence type="ECO:0000256" key="1">
    <source>
        <dbReference type="ARBA" id="ARBA00022603"/>
    </source>
</evidence>
<dbReference type="InterPro" id="IPR050362">
    <property type="entry name" value="Cation-dep_OMT"/>
</dbReference>